<dbReference type="InterPro" id="IPR004452">
    <property type="entry name" value="LutB/LldF"/>
</dbReference>
<dbReference type="PANTHER" id="PTHR47153">
    <property type="entry name" value="LACTATE UTILIZATION PROTEIN B"/>
    <property type="match status" value="1"/>
</dbReference>
<evidence type="ECO:0000313" key="10">
    <source>
        <dbReference type="Proteomes" id="UP000318704"/>
    </source>
</evidence>
<evidence type="ECO:0000256" key="2">
    <source>
        <dbReference type="ARBA" id="ARBA00022485"/>
    </source>
</evidence>
<name>A0A517VNJ4_9PLAN</name>
<gene>
    <name evidence="9" type="primary">lutB</name>
    <name evidence="9" type="ORF">V144x_00160</name>
</gene>
<dbReference type="Gene3D" id="1.10.1060.10">
    <property type="entry name" value="Alpha-helical ferredoxin"/>
    <property type="match status" value="1"/>
</dbReference>
<dbReference type="KEGG" id="gaw:V144x_00160"/>
<dbReference type="PANTHER" id="PTHR47153:SF2">
    <property type="entry name" value="LACTATE UTILIZATION PROTEIN B"/>
    <property type="match status" value="1"/>
</dbReference>
<evidence type="ECO:0000256" key="6">
    <source>
        <dbReference type="ARBA" id="ARBA00023004"/>
    </source>
</evidence>
<dbReference type="PROSITE" id="PS51379">
    <property type="entry name" value="4FE4S_FER_2"/>
    <property type="match status" value="1"/>
</dbReference>
<dbReference type="InterPro" id="IPR037171">
    <property type="entry name" value="NagB/RpiA_transferase-like"/>
</dbReference>
<keyword evidence="7" id="KW-0411">Iron-sulfur</keyword>
<dbReference type="InterPro" id="IPR024185">
    <property type="entry name" value="FTHF_cligase-like_sf"/>
</dbReference>
<keyword evidence="3" id="KW-0479">Metal-binding</keyword>
<dbReference type="GO" id="GO:0046872">
    <property type="term" value="F:metal ion binding"/>
    <property type="evidence" value="ECO:0007669"/>
    <property type="project" value="UniProtKB-KW"/>
</dbReference>
<accession>A0A517VNJ4</accession>
<evidence type="ECO:0000256" key="3">
    <source>
        <dbReference type="ARBA" id="ARBA00022723"/>
    </source>
</evidence>
<dbReference type="GO" id="GO:0051539">
    <property type="term" value="F:4 iron, 4 sulfur cluster binding"/>
    <property type="evidence" value="ECO:0007669"/>
    <property type="project" value="UniProtKB-KW"/>
</dbReference>
<dbReference type="Pfam" id="PF11870">
    <property type="entry name" value="LutB_C"/>
    <property type="match status" value="1"/>
</dbReference>
<dbReference type="SUPFAM" id="SSF46548">
    <property type="entry name" value="alpha-helical ferredoxin"/>
    <property type="match status" value="1"/>
</dbReference>
<evidence type="ECO:0000256" key="4">
    <source>
        <dbReference type="ARBA" id="ARBA00022737"/>
    </source>
</evidence>
<dbReference type="InterPro" id="IPR003741">
    <property type="entry name" value="LUD_dom"/>
</dbReference>
<dbReference type="RefSeq" id="WP_144979535.1">
    <property type="nucleotide sequence ID" value="NZ_CP037920.1"/>
</dbReference>
<keyword evidence="1" id="KW-0813">Transport</keyword>
<dbReference type="InterPro" id="IPR024569">
    <property type="entry name" value="LutB_C"/>
</dbReference>
<dbReference type="InterPro" id="IPR017896">
    <property type="entry name" value="4Fe4S_Fe-S-bd"/>
</dbReference>
<organism evidence="9 10">
    <name type="scientific">Gimesia aquarii</name>
    <dbReference type="NCBI Taxonomy" id="2527964"/>
    <lineage>
        <taxon>Bacteria</taxon>
        <taxon>Pseudomonadati</taxon>
        <taxon>Planctomycetota</taxon>
        <taxon>Planctomycetia</taxon>
        <taxon>Planctomycetales</taxon>
        <taxon>Planctomycetaceae</taxon>
        <taxon>Gimesia</taxon>
    </lineage>
</organism>
<evidence type="ECO:0000256" key="5">
    <source>
        <dbReference type="ARBA" id="ARBA00022982"/>
    </source>
</evidence>
<dbReference type="AlphaFoldDB" id="A0A517VNJ4"/>
<keyword evidence="4" id="KW-0677">Repeat</keyword>
<evidence type="ECO:0000259" key="8">
    <source>
        <dbReference type="PROSITE" id="PS51379"/>
    </source>
</evidence>
<feature type="domain" description="4Fe-4S ferredoxin-type" evidence="8">
    <location>
        <begin position="292"/>
        <end position="314"/>
    </location>
</feature>
<keyword evidence="6" id="KW-0408">Iron</keyword>
<proteinExistence type="predicted"/>
<dbReference type="Gene3D" id="3.40.50.10420">
    <property type="entry name" value="NagB/RpiA/CoA transferase-like"/>
    <property type="match status" value="1"/>
</dbReference>
<dbReference type="SUPFAM" id="SSF100950">
    <property type="entry name" value="NagB/RpiA/CoA transferase-like"/>
    <property type="match status" value="1"/>
</dbReference>
<dbReference type="Pfam" id="PF13183">
    <property type="entry name" value="Fer4_8"/>
    <property type="match status" value="1"/>
</dbReference>
<reference evidence="9 10" key="1">
    <citation type="submission" date="2019-03" db="EMBL/GenBank/DDBJ databases">
        <title>Deep-cultivation of Planctomycetes and their phenomic and genomic characterization uncovers novel biology.</title>
        <authorList>
            <person name="Wiegand S."/>
            <person name="Jogler M."/>
            <person name="Boedeker C."/>
            <person name="Pinto D."/>
            <person name="Vollmers J."/>
            <person name="Rivas-Marin E."/>
            <person name="Kohn T."/>
            <person name="Peeters S.H."/>
            <person name="Heuer A."/>
            <person name="Rast P."/>
            <person name="Oberbeckmann S."/>
            <person name="Bunk B."/>
            <person name="Jeske O."/>
            <person name="Meyerdierks A."/>
            <person name="Storesund J.E."/>
            <person name="Kallscheuer N."/>
            <person name="Luecker S."/>
            <person name="Lage O.M."/>
            <person name="Pohl T."/>
            <person name="Merkel B.J."/>
            <person name="Hornburger P."/>
            <person name="Mueller R.-W."/>
            <person name="Bruemmer F."/>
            <person name="Labrenz M."/>
            <person name="Spormann A.M."/>
            <person name="Op den Camp H."/>
            <person name="Overmann J."/>
            <person name="Amann R."/>
            <person name="Jetten M.S.M."/>
            <person name="Mascher T."/>
            <person name="Medema M.H."/>
            <person name="Devos D.P."/>
            <person name="Kaster A.-K."/>
            <person name="Ovreas L."/>
            <person name="Rohde M."/>
            <person name="Galperin M.Y."/>
            <person name="Jogler C."/>
        </authorList>
    </citation>
    <scope>NUCLEOTIDE SEQUENCE [LARGE SCALE GENOMIC DNA]</scope>
    <source>
        <strain evidence="9 10">V144</strain>
    </source>
</reference>
<keyword evidence="5" id="KW-0249">Electron transport</keyword>
<dbReference type="Pfam" id="PF02589">
    <property type="entry name" value="LUD_dom"/>
    <property type="match status" value="1"/>
</dbReference>
<dbReference type="GO" id="GO:0006089">
    <property type="term" value="P:lactate metabolic process"/>
    <property type="evidence" value="ECO:0007669"/>
    <property type="project" value="InterPro"/>
</dbReference>
<dbReference type="PROSITE" id="PS00198">
    <property type="entry name" value="4FE4S_FER_1"/>
    <property type="match status" value="2"/>
</dbReference>
<evidence type="ECO:0000313" key="9">
    <source>
        <dbReference type="EMBL" id="QDT94586.1"/>
    </source>
</evidence>
<dbReference type="EMBL" id="CP037920">
    <property type="protein sequence ID" value="QDT94586.1"/>
    <property type="molecule type" value="Genomic_DNA"/>
</dbReference>
<evidence type="ECO:0000256" key="7">
    <source>
        <dbReference type="ARBA" id="ARBA00023014"/>
    </source>
</evidence>
<dbReference type="InterPro" id="IPR017900">
    <property type="entry name" value="4Fe4S_Fe_S_CS"/>
</dbReference>
<dbReference type="Proteomes" id="UP000318704">
    <property type="component" value="Chromosome"/>
</dbReference>
<dbReference type="InterPro" id="IPR009051">
    <property type="entry name" value="Helical_ferredxn"/>
</dbReference>
<keyword evidence="2" id="KW-0004">4Fe-4S</keyword>
<sequence>MPSHPKLADEFIKDKERAKWHDQSLWFVRSKRDKAVHQLPEWELLREQASKIKSYVVSHLPDLLEEFEKNAKAKGVHVHWARDAKEHNEIVHSILEKHQVKRVVKSKSMLTEECHLNPYLERHGIEIVDTDLGEWIVQLQDKPPSHIVMPAIHIKKEEIGELFHEKLGTEKGASDPQYLTESARQRLRQKFIEADAGITGVNFAIAETGGFVVCTNEGNADLGTSLNKLHIACMGIEKLIPRASDLSVFLRLLARSATGQPITTYSSHFHGPAPDSELHIVLLDNGRSEIADSDEFRRSLNCIRCGACMNTCPVYRRSGGYSYSNTVPGPIGSILGAAHDTKANSSLPFACSLCASCTDVCPVKIDLHHQLLTWRKEIRLKGLLPLSKRLSMKMMSWMMQAPRLYQFVGKMARKIVPYLPRFLVYNPFNAWGKQRELPDMPKQSFREWMKQNHDRK</sequence>
<protein>
    <submittedName>
        <fullName evidence="9">Lactate utilization protein B</fullName>
    </submittedName>
</protein>
<evidence type="ECO:0000256" key="1">
    <source>
        <dbReference type="ARBA" id="ARBA00022448"/>
    </source>
</evidence>